<evidence type="ECO:0000313" key="3">
    <source>
        <dbReference type="Proteomes" id="UP001519460"/>
    </source>
</evidence>
<accession>A0ABD0JZ39</accession>
<proteinExistence type="predicted"/>
<evidence type="ECO:0000313" key="2">
    <source>
        <dbReference type="EMBL" id="KAK7480410.1"/>
    </source>
</evidence>
<dbReference type="AlphaFoldDB" id="A0ABD0JZ39"/>
<organism evidence="2 3">
    <name type="scientific">Batillaria attramentaria</name>
    <dbReference type="NCBI Taxonomy" id="370345"/>
    <lineage>
        <taxon>Eukaryota</taxon>
        <taxon>Metazoa</taxon>
        <taxon>Spiralia</taxon>
        <taxon>Lophotrochozoa</taxon>
        <taxon>Mollusca</taxon>
        <taxon>Gastropoda</taxon>
        <taxon>Caenogastropoda</taxon>
        <taxon>Sorbeoconcha</taxon>
        <taxon>Cerithioidea</taxon>
        <taxon>Batillariidae</taxon>
        <taxon>Batillaria</taxon>
    </lineage>
</organism>
<feature type="region of interest" description="Disordered" evidence="1">
    <location>
        <begin position="1"/>
        <end position="24"/>
    </location>
</feature>
<name>A0ABD0JZ39_9CAEN</name>
<keyword evidence="3" id="KW-1185">Reference proteome</keyword>
<evidence type="ECO:0000256" key="1">
    <source>
        <dbReference type="SAM" id="MobiDB-lite"/>
    </source>
</evidence>
<dbReference type="Proteomes" id="UP001519460">
    <property type="component" value="Unassembled WGS sequence"/>
</dbReference>
<comment type="caution">
    <text evidence="2">The sequence shown here is derived from an EMBL/GenBank/DDBJ whole genome shotgun (WGS) entry which is preliminary data.</text>
</comment>
<protein>
    <submittedName>
        <fullName evidence="2">Uncharacterized protein</fullName>
    </submittedName>
</protein>
<feature type="compositionally biased region" description="Basic and acidic residues" evidence="1">
    <location>
        <begin position="1"/>
        <end position="11"/>
    </location>
</feature>
<gene>
    <name evidence="2" type="ORF">BaRGS_00028329</name>
</gene>
<reference evidence="2 3" key="1">
    <citation type="journal article" date="2023" name="Sci. Data">
        <title>Genome assembly of the Korean intertidal mud-creeper Batillaria attramentaria.</title>
        <authorList>
            <person name="Patra A.K."/>
            <person name="Ho P.T."/>
            <person name="Jun S."/>
            <person name="Lee S.J."/>
            <person name="Kim Y."/>
            <person name="Won Y.J."/>
        </authorList>
    </citation>
    <scope>NUCLEOTIDE SEQUENCE [LARGE SCALE GENOMIC DNA]</scope>
    <source>
        <strain evidence="2">Wonlab-2016</strain>
    </source>
</reference>
<dbReference type="EMBL" id="JACVVK020000282">
    <property type="protein sequence ID" value="KAK7480410.1"/>
    <property type="molecule type" value="Genomic_DNA"/>
</dbReference>
<sequence length="133" mass="14865">MFRNTTDDSTRCRPGGRKSAGNGAANLVSSRSARFAFHAPSSRNCCGQWQAALMGMGRGLAAAMATREQEEVTGGEFRWLETGTRRERGGKRTCNVAYPLLPVQFQHTECFYRLPRHRGQRDREGMNLSKPLN</sequence>